<evidence type="ECO:0000313" key="1">
    <source>
        <dbReference type="Proteomes" id="UP000887565"/>
    </source>
</evidence>
<protein>
    <submittedName>
        <fullName evidence="2">Uncharacterized protein</fullName>
    </submittedName>
</protein>
<accession>A0A915JIL5</accession>
<proteinExistence type="predicted"/>
<reference evidence="2" key="1">
    <citation type="submission" date="2022-11" db="UniProtKB">
        <authorList>
            <consortium name="WormBaseParasite"/>
        </authorList>
    </citation>
    <scope>IDENTIFICATION</scope>
</reference>
<name>A0A915JIL5_ROMCU</name>
<sequence length="135" mass="15408">MIYDRAKYALGDFTLKGHIPLRPSSEMPKRENMWPANILEFICYGNVASQIPLVQMQEPPPFVPGDVNAQMRLSQYHVAKNLVTLMPDKQVFIVEDRKNKLLSPVEEGNLIIDKGYSPYPNPTIPILKITLRDTQ</sequence>
<keyword evidence="1" id="KW-1185">Reference proteome</keyword>
<organism evidence="1 2">
    <name type="scientific">Romanomermis culicivorax</name>
    <name type="common">Nematode worm</name>
    <dbReference type="NCBI Taxonomy" id="13658"/>
    <lineage>
        <taxon>Eukaryota</taxon>
        <taxon>Metazoa</taxon>
        <taxon>Ecdysozoa</taxon>
        <taxon>Nematoda</taxon>
        <taxon>Enoplea</taxon>
        <taxon>Dorylaimia</taxon>
        <taxon>Mermithida</taxon>
        <taxon>Mermithoidea</taxon>
        <taxon>Mermithidae</taxon>
        <taxon>Romanomermis</taxon>
    </lineage>
</organism>
<evidence type="ECO:0000313" key="2">
    <source>
        <dbReference type="WBParaSite" id="nRc.2.0.1.t25985-RA"/>
    </source>
</evidence>
<dbReference type="AlphaFoldDB" id="A0A915JIL5"/>
<dbReference type="Proteomes" id="UP000887565">
    <property type="component" value="Unplaced"/>
</dbReference>
<dbReference type="WBParaSite" id="nRc.2.0.1.t25985-RA">
    <property type="protein sequence ID" value="nRc.2.0.1.t25985-RA"/>
    <property type="gene ID" value="nRc.2.0.1.g25985"/>
</dbReference>